<dbReference type="EMBL" id="LS483470">
    <property type="protein sequence ID" value="SQI41175.1"/>
    <property type="molecule type" value="Genomic_DNA"/>
</dbReference>
<evidence type="ECO:0000313" key="2">
    <source>
        <dbReference type="Proteomes" id="UP000249005"/>
    </source>
</evidence>
<reference evidence="1 2" key="1">
    <citation type="submission" date="2018-06" db="EMBL/GenBank/DDBJ databases">
        <authorList>
            <consortium name="Pathogen Informatics"/>
            <person name="Doyle S."/>
        </authorList>
    </citation>
    <scope>NUCLEOTIDE SEQUENCE [LARGE SCALE GENOMIC DNA]</scope>
    <source>
        <strain evidence="1 2">NCTC12151</strain>
    </source>
</reference>
<name>A0A2X4XMM2_9GAMM</name>
<dbReference type="InterPro" id="IPR014998">
    <property type="entry name" value="DUF1848"/>
</dbReference>
<evidence type="ECO:0000313" key="1">
    <source>
        <dbReference type="EMBL" id="SQI41175.1"/>
    </source>
</evidence>
<dbReference type="KEGG" id="lri:NCTC12151_01975"/>
<protein>
    <submittedName>
        <fullName evidence="1">Domain of uncharacterized function (DUF1848)</fullName>
    </submittedName>
</protein>
<dbReference type="Pfam" id="PF08902">
    <property type="entry name" value="DUF1848"/>
    <property type="match status" value="1"/>
</dbReference>
<organism evidence="1 2">
    <name type="scientific">Leminorella richardii</name>
    <dbReference type="NCBI Taxonomy" id="158841"/>
    <lineage>
        <taxon>Bacteria</taxon>
        <taxon>Pseudomonadati</taxon>
        <taxon>Pseudomonadota</taxon>
        <taxon>Gammaproteobacteria</taxon>
        <taxon>Enterobacterales</taxon>
        <taxon>Budviciaceae</taxon>
        <taxon>Leminorella</taxon>
    </lineage>
</organism>
<proteinExistence type="predicted"/>
<sequence>MIISASRRTDIPAFYADWFIQRVRAGFLLNRNPFNPRQISRISLMPADVDAIVFWTRNPARLMPYLSELDERGYRYYFQYTLTGYPRELEAKTLHPLKSLEVFQRLSDQIGREKVIWRYDPILLSNLLPYDEHLRLFGKLAASLNGCCERVVISFADIYAKTARNLKQTPSLIYSDIAKDVSLCQSLARELAEIARANNMAISSCAESMDLTAFGITHGKCIDDVLLKQLFAIDVSSAKDRGQREACGCIKSVDIGAYNTCLHGCKYCYATSNHVLATENYKQHSPLSPFLLGEEERD</sequence>
<accession>A0A2X4XMM2</accession>
<keyword evidence="2" id="KW-1185">Reference proteome</keyword>
<dbReference type="AlphaFoldDB" id="A0A2X4XMM2"/>
<gene>
    <name evidence="1" type="ORF">NCTC12151_01975</name>
</gene>
<dbReference type="Proteomes" id="UP000249005">
    <property type="component" value="Chromosome 1"/>
</dbReference>
<dbReference type="OrthoDB" id="9771212at2"/>
<dbReference type="RefSeq" id="WP_111740488.1">
    <property type="nucleotide sequence ID" value="NZ_LR698987.1"/>
</dbReference>